<dbReference type="InterPro" id="IPR001584">
    <property type="entry name" value="Integrase_cat-core"/>
</dbReference>
<dbReference type="OrthoDB" id="9816028at2"/>
<evidence type="ECO:0000313" key="3">
    <source>
        <dbReference type="Proteomes" id="UP000297839"/>
    </source>
</evidence>
<dbReference type="GO" id="GO:0003676">
    <property type="term" value="F:nucleic acid binding"/>
    <property type="evidence" value="ECO:0007669"/>
    <property type="project" value="InterPro"/>
</dbReference>
<dbReference type="PROSITE" id="PS50994">
    <property type="entry name" value="INTEGRASE"/>
    <property type="match status" value="1"/>
</dbReference>
<feature type="domain" description="Integrase catalytic" evidence="1">
    <location>
        <begin position="107"/>
        <end position="266"/>
    </location>
</feature>
<evidence type="ECO:0000259" key="1">
    <source>
        <dbReference type="PROSITE" id="PS50994"/>
    </source>
</evidence>
<dbReference type="Proteomes" id="UP000297839">
    <property type="component" value="Unassembled WGS sequence"/>
</dbReference>
<dbReference type="GO" id="GO:0015074">
    <property type="term" value="P:DNA integration"/>
    <property type="evidence" value="ECO:0007669"/>
    <property type="project" value="InterPro"/>
</dbReference>
<dbReference type="InterPro" id="IPR036397">
    <property type="entry name" value="RNaseH_sf"/>
</dbReference>
<organism evidence="2 3">
    <name type="scientific">Ramlibacter humi</name>
    <dbReference type="NCBI Taxonomy" id="2530451"/>
    <lineage>
        <taxon>Bacteria</taxon>
        <taxon>Pseudomonadati</taxon>
        <taxon>Pseudomonadota</taxon>
        <taxon>Betaproteobacteria</taxon>
        <taxon>Burkholderiales</taxon>
        <taxon>Comamonadaceae</taxon>
        <taxon>Ramlibacter</taxon>
    </lineage>
</organism>
<dbReference type="SUPFAM" id="SSF53098">
    <property type="entry name" value="Ribonuclease H-like"/>
    <property type="match status" value="1"/>
</dbReference>
<dbReference type="RefSeq" id="WP_135251482.1">
    <property type="nucleotide sequence ID" value="NZ_SMLK01000009.1"/>
</dbReference>
<dbReference type="PANTHER" id="PTHR47515:SF1">
    <property type="entry name" value="BLR2054 PROTEIN"/>
    <property type="match status" value="1"/>
</dbReference>
<reference evidence="2 3" key="1">
    <citation type="submission" date="2019-03" db="EMBL/GenBank/DDBJ databases">
        <title>Ramlibacter sp. 18x22-1, whole genome shotgun sequence.</title>
        <authorList>
            <person name="Zhang X."/>
            <person name="Feng G."/>
            <person name="Zhu H."/>
        </authorList>
    </citation>
    <scope>NUCLEOTIDE SEQUENCE [LARGE SCALE GENOMIC DNA]</scope>
    <source>
        <strain evidence="2 3">18x22-1</strain>
    </source>
</reference>
<accession>A0A4Z0BFI0</accession>
<evidence type="ECO:0000313" key="2">
    <source>
        <dbReference type="EMBL" id="TFY97067.1"/>
    </source>
</evidence>
<keyword evidence="3" id="KW-1185">Reference proteome</keyword>
<dbReference type="AlphaFoldDB" id="A0A4Z0BFI0"/>
<comment type="caution">
    <text evidence="2">The sequence shown here is derived from an EMBL/GenBank/DDBJ whole genome shotgun (WGS) entry which is preliminary data.</text>
</comment>
<dbReference type="Gene3D" id="3.30.420.10">
    <property type="entry name" value="Ribonuclease H-like superfamily/Ribonuclease H"/>
    <property type="match status" value="1"/>
</dbReference>
<name>A0A4Z0BFI0_9BURK</name>
<protein>
    <submittedName>
        <fullName evidence="2">Transposase</fullName>
    </submittedName>
</protein>
<dbReference type="Pfam" id="PF13683">
    <property type="entry name" value="rve_3"/>
    <property type="match status" value="1"/>
</dbReference>
<dbReference type="InterPro" id="IPR012337">
    <property type="entry name" value="RNaseH-like_sf"/>
</dbReference>
<sequence>MAILVLMAAAALLLLLAMRAPTRSSAPRRCRRSRSDPAAGSTARRKPEWVVQEVIYLASHLRSCRKVKEAFNRAHGSAARIGHTFAWEVMRDHALAIEQMRRARKRRSPAPMPLRRHWALDITFLHRQWPVLGILDAGSRQALLLRHLSSKCAFTLLGHLLITIGRFGIPESIRTDCEAMFFSRMWRTTLQALQVSHRHGPPRQPWRNGRIERFFGTLKSALRERVVDSGAATQGDLERFRLFYNHLRPHSALGGLTPGEAWNQLDLSDMQRAYARHGAVWVSFGREKALALRC</sequence>
<gene>
    <name evidence="2" type="ORF">EZ216_19595</name>
</gene>
<proteinExistence type="predicted"/>
<dbReference type="EMBL" id="SMLK01000009">
    <property type="protein sequence ID" value="TFY97067.1"/>
    <property type="molecule type" value="Genomic_DNA"/>
</dbReference>
<dbReference type="PANTHER" id="PTHR47515">
    <property type="entry name" value="LOW CALCIUM RESPONSE LOCUS PROTEIN T"/>
    <property type="match status" value="1"/>
</dbReference>